<dbReference type="Proteomes" id="UP001500909">
    <property type="component" value="Unassembled WGS sequence"/>
</dbReference>
<dbReference type="SUPFAM" id="SSF51556">
    <property type="entry name" value="Metallo-dependent hydrolases"/>
    <property type="match status" value="1"/>
</dbReference>
<accession>A0ABN1A3B3</accession>
<keyword evidence="3" id="KW-1185">Reference proteome</keyword>
<proteinExistence type="predicted"/>
<dbReference type="RefSeq" id="WP_346095688.1">
    <property type="nucleotide sequence ID" value="NZ_BAAABY010000023.1"/>
</dbReference>
<dbReference type="Gene3D" id="2.30.40.10">
    <property type="entry name" value="Urease, subunit C, domain 1"/>
    <property type="match status" value="1"/>
</dbReference>
<dbReference type="Gene3D" id="3.20.20.140">
    <property type="entry name" value="Metal-dependent hydrolases"/>
    <property type="match status" value="1"/>
</dbReference>
<dbReference type="PANTHER" id="PTHR43135:SF3">
    <property type="entry name" value="ALPHA-D-RIBOSE 1-METHYLPHOSPHONATE 5-TRIPHOSPHATE DIPHOSPHATASE"/>
    <property type="match status" value="1"/>
</dbReference>
<reference evidence="2 3" key="1">
    <citation type="journal article" date="2019" name="Int. J. Syst. Evol. Microbiol.">
        <title>The Global Catalogue of Microorganisms (GCM) 10K type strain sequencing project: providing services to taxonomists for standard genome sequencing and annotation.</title>
        <authorList>
            <consortium name="The Broad Institute Genomics Platform"/>
            <consortium name="The Broad Institute Genome Sequencing Center for Infectious Disease"/>
            <person name="Wu L."/>
            <person name="Ma J."/>
        </authorList>
    </citation>
    <scope>NUCLEOTIDE SEQUENCE [LARGE SCALE GENOMIC DNA]</scope>
    <source>
        <strain evidence="2 3">JCM 4805</strain>
    </source>
</reference>
<evidence type="ECO:0000259" key="1">
    <source>
        <dbReference type="Pfam" id="PF01979"/>
    </source>
</evidence>
<name>A0ABN1A3B3_9ACTN</name>
<dbReference type="InterPro" id="IPR051781">
    <property type="entry name" value="Metallo-dep_Hydrolase"/>
</dbReference>
<dbReference type="PANTHER" id="PTHR43135">
    <property type="entry name" value="ALPHA-D-RIBOSE 1-METHYLPHOSPHONATE 5-TRIPHOSPHATE DIPHOSPHATASE"/>
    <property type="match status" value="1"/>
</dbReference>
<dbReference type="SUPFAM" id="SSF51338">
    <property type="entry name" value="Composite domain of metallo-dependent hydrolases"/>
    <property type="match status" value="1"/>
</dbReference>
<comment type="caution">
    <text evidence="2">The sequence shown here is derived from an EMBL/GenBank/DDBJ whole genome shotgun (WGS) entry which is preliminary data.</text>
</comment>
<gene>
    <name evidence="2" type="ORF">GCM10010361_33300</name>
</gene>
<sequence length="435" mass="46336">MQQNAEAIASAEARGTATYDLVIRRARVFDGRQALTGLYDVAIDGTEIASVSAEPLRGRQEVDAAGGWVMPGLIDTHVHFYDVRAVSDPDSMRAFEENELPGRLGLFLDHGVTTIKSVGDPTDGILDTRARIAAGTLRGPRLLATGCGITGRDGHPAATVFRGNPWARERFTAEVDRVQGIRDLVHRLADRKVDAIKLLSEGACAHAGGPKYFWQNPAFPDGVELERLPLDLLRAGIETGHERGLRVTVHTTQQAAAREAIEAGADGLEHGVTAEPLTDRSLIDLMLEHGITYTPTLWIDDAHPDARGNLQKVAEAGVHIALGSDTFSGRGLFGANTLEEAELMVAAGMTPAQVLAAGTSGAARQCVRPDLGTVAPGKRADLLVLNADPTADIGNLRDLSMVILNGRLAVDKRQAVSSEITGRTEEGGAIWTPAR</sequence>
<organism evidence="2 3">
    <name type="scientific">Streptomyces olivaceiscleroticus</name>
    <dbReference type="NCBI Taxonomy" id="68245"/>
    <lineage>
        <taxon>Bacteria</taxon>
        <taxon>Bacillati</taxon>
        <taxon>Actinomycetota</taxon>
        <taxon>Actinomycetes</taxon>
        <taxon>Kitasatosporales</taxon>
        <taxon>Streptomycetaceae</taxon>
        <taxon>Streptomyces</taxon>
    </lineage>
</organism>
<dbReference type="Pfam" id="PF01979">
    <property type="entry name" value="Amidohydro_1"/>
    <property type="match status" value="1"/>
</dbReference>
<feature type="domain" description="Amidohydrolase-related" evidence="1">
    <location>
        <begin position="68"/>
        <end position="408"/>
    </location>
</feature>
<evidence type="ECO:0000313" key="2">
    <source>
        <dbReference type="EMBL" id="GAA0466494.1"/>
    </source>
</evidence>
<dbReference type="InterPro" id="IPR006680">
    <property type="entry name" value="Amidohydro-rel"/>
</dbReference>
<evidence type="ECO:0000313" key="3">
    <source>
        <dbReference type="Proteomes" id="UP001500909"/>
    </source>
</evidence>
<protein>
    <submittedName>
        <fullName evidence="2">Amidohydrolase family protein</fullName>
    </submittedName>
</protein>
<dbReference type="InterPro" id="IPR011059">
    <property type="entry name" value="Metal-dep_hydrolase_composite"/>
</dbReference>
<dbReference type="EMBL" id="BAAABY010000023">
    <property type="protein sequence ID" value="GAA0466494.1"/>
    <property type="molecule type" value="Genomic_DNA"/>
</dbReference>
<dbReference type="InterPro" id="IPR032466">
    <property type="entry name" value="Metal_Hydrolase"/>
</dbReference>